<protein>
    <submittedName>
        <fullName evidence="9">RNA polymerase sigma factor SigM</fullName>
    </submittedName>
</protein>
<evidence type="ECO:0000259" key="8">
    <source>
        <dbReference type="Pfam" id="PF08281"/>
    </source>
</evidence>
<keyword evidence="10" id="KW-1185">Reference proteome</keyword>
<dbReference type="Gene3D" id="1.10.1740.10">
    <property type="match status" value="1"/>
</dbReference>
<feature type="domain" description="RNA polymerase sigma factor 70 region 4 type 2" evidence="8">
    <location>
        <begin position="138"/>
        <end position="190"/>
    </location>
</feature>
<dbReference type="GO" id="GO:0003677">
    <property type="term" value="F:DNA binding"/>
    <property type="evidence" value="ECO:0007669"/>
    <property type="project" value="UniProtKB-KW"/>
</dbReference>
<evidence type="ECO:0000256" key="2">
    <source>
        <dbReference type="ARBA" id="ARBA00023015"/>
    </source>
</evidence>
<accession>A0A9X3P9F1</accession>
<feature type="domain" description="RNA polymerase sigma-70 region 2" evidence="7">
    <location>
        <begin position="41"/>
        <end position="108"/>
    </location>
</feature>
<feature type="region of interest" description="Disordered" evidence="6">
    <location>
        <begin position="1"/>
        <end position="21"/>
    </location>
</feature>
<dbReference type="NCBIfam" id="NF007225">
    <property type="entry name" value="PRK09643.1"/>
    <property type="match status" value="1"/>
</dbReference>
<dbReference type="NCBIfam" id="TIGR02937">
    <property type="entry name" value="sigma70-ECF"/>
    <property type="match status" value="1"/>
</dbReference>
<proteinExistence type="inferred from homology"/>
<dbReference type="Proteomes" id="UP001146067">
    <property type="component" value="Unassembled WGS sequence"/>
</dbReference>
<dbReference type="RefSeq" id="WP_270111233.1">
    <property type="nucleotide sequence ID" value="NZ_JAPZVP010000013.1"/>
</dbReference>
<keyword evidence="2" id="KW-0805">Transcription regulation</keyword>
<sequence>MPAPLPHGRGPVGPGPDLSGATDAELLRRHVGGEREAFGELFRRHRGRLWAVAVRTLGDPEDAAEAVQDAMIKAYQGAGGFRGGSAVTTWLHRIVVNACLDRIRASGRRPTVPLADDDALSLPAVDAALDPQQAALRLSVHRALAELPFDQRAVLVYVDMLGYPVEEVAAILKVRPGTVKSRASRARKRLAERLPEFDPALQDRAFRDPAVGLPLGGVGGDTPLRGGADAEAGNPPRQPGVEPGATFQTGTLEDGNGRGEGNR</sequence>
<dbReference type="InterPro" id="IPR039425">
    <property type="entry name" value="RNA_pol_sigma-70-like"/>
</dbReference>
<dbReference type="Pfam" id="PF04542">
    <property type="entry name" value="Sigma70_r2"/>
    <property type="match status" value="1"/>
</dbReference>
<dbReference type="InterPro" id="IPR013324">
    <property type="entry name" value="RNA_pol_sigma_r3/r4-like"/>
</dbReference>
<organism evidence="9 10">
    <name type="scientific">Glycomyces luteolus</name>
    <dbReference type="NCBI Taxonomy" id="2670330"/>
    <lineage>
        <taxon>Bacteria</taxon>
        <taxon>Bacillati</taxon>
        <taxon>Actinomycetota</taxon>
        <taxon>Actinomycetes</taxon>
        <taxon>Glycomycetales</taxon>
        <taxon>Glycomycetaceae</taxon>
        <taxon>Glycomyces</taxon>
    </lineage>
</organism>
<dbReference type="GO" id="GO:0016987">
    <property type="term" value="F:sigma factor activity"/>
    <property type="evidence" value="ECO:0007669"/>
    <property type="project" value="UniProtKB-KW"/>
</dbReference>
<dbReference type="InterPro" id="IPR007627">
    <property type="entry name" value="RNA_pol_sigma70_r2"/>
</dbReference>
<dbReference type="PANTHER" id="PTHR43133:SF50">
    <property type="entry name" value="ECF RNA POLYMERASE SIGMA FACTOR SIGM"/>
    <property type="match status" value="1"/>
</dbReference>
<keyword evidence="5" id="KW-0804">Transcription</keyword>
<evidence type="ECO:0000256" key="5">
    <source>
        <dbReference type="ARBA" id="ARBA00023163"/>
    </source>
</evidence>
<dbReference type="InterPro" id="IPR036388">
    <property type="entry name" value="WH-like_DNA-bd_sf"/>
</dbReference>
<evidence type="ECO:0000256" key="4">
    <source>
        <dbReference type="ARBA" id="ARBA00023125"/>
    </source>
</evidence>
<evidence type="ECO:0000256" key="3">
    <source>
        <dbReference type="ARBA" id="ARBA00023082"/>
    </source>
</evidence>
<comment type="caution">
    <text evidence="9">The sequence shown here is derived from an EMBL/GenBank/DDBJ whole genome shotgun (WGS) entry which is preliminary data.</text>
</comment>
<evidence type="ECO:0000313" key="10">
    <source>
        <dbReference type="Proteomes" id="UP001146067"/>
    </source>
</evidence>
<comment type="similarity">
    <text evidence="1">Belongs to the sigma-70 factor family. ECF subfamily.</text>
</comment>
<dbReference type="Pfam" id="PF08281">
    <property type="entry name" value="Sigma70_r4_2"/>
    <property type="match status" value="1"/>
</dbReference>
<gene>
    <name evidence="9" type="primary">sigM</name>
    <name evidence="9" type="ORF">O1R50_16580</name>
</gene>
<dbReference type="GO" id="GO:0006352">
    <property type="term" value="P:DNA-templated transcription initiation"/>
    <property type="evidence" value="ECO:0007669"/>
    <property type="project" value="InterPro"/>
</dbReference>
<dbReference type="InterPro" id="IPR013325">
    <property type="entry name" value="RNA_pol_sigma_r2"/>
</dbReference>
<reference evidence="9" key="1">
    <citation type="submission" date="2022-12" db="EMBL/GenBank/DDBJ databases">
        <title>Gycomyces niveus sp.nov.,a novel actinomycete isolated from soil in Shouguan.</title>
        <authorList>
            <person name="Yang X."/>
        </authorList>
    </citation>
    <scope>NUCLEOTIDE SEQUENCE</scope>
    <source>
        <strain evidence="9">NEAU-A15</strain>
    </source>
</reference>
<evidence type="ECO:0000313" key="9">
    <source>
        <dbReference type="EMBL" id="MDA1361248.1"/>
    </source>
</evidence>
<keyword evidence="3" id="KW-0731">Sigma factor</keyword>
<dbReference type="InterPro" id="IPR014284">
    <property type="entry name" value="RNA_pol_sigma-70_dom"/>
</dbReference>
<dbReference type="AlphaFoldDB" id="A0A9X3P9F1"/>
<dbReference type="PANTHER" id="PTHR43133">
    <property type="entry name" value="RNA POLYMERASE ECF-TYPE SIGMA FACTO"/>
    <property type="match status" value="1"/>
</dbReference>
<dbReference type="EMBL" id="JAPZVP010000013">
    <property type="protein sequence ID" value="MDA1361248.1"/>
    <property type="molecule type" value="Genomic_DNA"/>
</dbReference>
<feature type="region of interest" description="Disordered" evidence="6">
    <location>
        <begin position="208"/>
        <end position="263"/>
    </location>
</feature>
<dbReference type="SUPFAM" id="SSF88946">
    <property type="entry name" value="Sigma2 domain of RNA polymerase sigma factors"/>
    <property type="match status" value="1"/>
</dbReference>
<evidence type="ECO:0000259" key="7">
    <source>
        <dbReference type="Pfam" id="PF04542"/>
    </source>
</evidence>
<dbReference type="CDD" id="cd06171">
    <property type="entry name" value="Sigma70_r4"/>
    <property type="match status" value="1"/>
</dbReference>
<evidence type="ECO:0000256" key="1">
    <source>
        <dbReference type="ARBA" id="ARBA00010641"/>
    </source>
</evidence>
<keyword evidence="4" id="KW-0238">DNA-binding</keyword>
<evidence type="ECO:0000256" key="6">
    <source>
        <dbReference type="SAM" id="MobiDB-lite"/>
    </source>
</evidence>
<dbReference type="InterPro" id="IPR013249">
    <property type="entry name" value="RNA_pol_sigma70_r4_t2"/>
</dbReference>
<name>A0A9X3P9F1_9ACTN</name>
<dbReference type="Gene3D" id="1.10.10.10">
    <property type="entry name" value="Winged helix-like DNA-binding domain superfamily/Winged helix DNA-binding domain"/>
    <property type="match status" value="1"/>
</dbReference>
<dbReference type="SUPFAM" id="SSF88659">
    <property type="entry name" value="Sigma3 and sigma4 domains of RNA polymerase sigma factors"/>
    <property type="match status" value="1"/>
</dbReference>